<name>A0A933MKS2_UNCT6</name>
<dbReference type="PRINTS" id="PR00723">
    <property type="entry name" value="SUBTILISIN"/>
</dbReference>
<evidence type="ECO:0000256" key="3">
    <source>
        <dbReference type="ARBA" id="ARBA00022801"/>
    </source>
</evidence>
<keyword evidence="3 5" id="KW-0378">Hydrolase</keyword>
<feature type="domain" description="Peptidase S8/S53" evidence="7">
    <location>
        <begin position="174"/>
        <end position="422"/>
    </location>
</feature>
<evidence type="ECO:0000256" key="4">
    <source>
        <dbReference type="ARBA" id="ARBA00022825"/>
    </source>
</evidence>
<feature type="active site" description="Charge relay system" evidence="5">
    <location>
        <position position="182"/>
    </location>
</feature>
<evidence type="ECO:0000313" key="9">
    <source>
        <dbReference type="EMBL" id="MBI4726711.1"/>
    </source>
</evidence>
<evidence type="ECO:0000256" key="5">
    <source>
        <dbReference type="PROSITE-ProRule" id="PRU01240"/>
    </source>
</evidence>
<proteinExistence type="inferred from homology"/>
<dbReference type="InterPro" id="IPR054399">
    <property type="entry name" value="Fervidolysin-like_N_prodom"/>
</dbReference>
<feature type="active site" description="Charge relay system" evidence="5">
    <location>
        <position position="374"/>
    </location>
</feature>
<dbReference type="PROSITE" id="PS51892">
    <property type="entry name" value="SUBTILASE"/>
    <property type="match status" value="1"/>
</dbReference>
<dbReference type="GO" id="GO:0006508">
    <property type="term" value="P:proteolysis"/>
    <property type="evidence" value="ECO:0007669"/>
    <property type="project" value="UniProtKB-KW"/>
</dbReference>
<evidence type="ECO:0000256" key="6">
    <source>
        <dbReference type="SAM" id="SignalP"/>
    </source>
</evidence>
<feature type="non-terminal residue" evidence="9">
    <location>
        <position position="616"/>
    </location>
</feature>
<dbReference type="GO" id="GO:0004252">
    <property type="term" value="F:serine-type endopeptidase activity"/>
    <property type="evidence" value="ECO:0007669"/>
    <property type="project" value="UniProtKB-UniRule"/>
</dbReference>
<feature type="chain" id="PRO_5036930082" evidence="6">
    <location>
        <begin position="21"/>
        <end position="616"/>
    </location>
</feature>
<accession>A0A933MKS2</accession>
<organism evidence="9 10">
    <name type="scientific">candidate division TA06 bacterium</name>
    <dbReference type="NCBI Taxonomy" id="2250710"/>
    <lineage>
        <taxon>Bacteria</taxon>
        <taxon>Bacteria division TA06</taxon>
    </lineage>
</organism>
<dbReference type="Pfam" id="PF22148">
    <property type="entry name" value="Fervidolysin_NPro-like"/>
    <property type="match status" value="1"/>
</dbReference>
<keyword evidence="2 5" id="KW-0645">Protease</keyword>
<sequence>MKKIAVILLIAALAFTYAVAQTNDYTDEVLVKFLPGTIQIGAVNGAEKATLNDVKFSPSEIGQILQNNGVITVSLTFPNIKISDTLYTAEDGSKIKLFDLSNIYTIKLADKAKRNDLIAQLSKQPEVLYAEPNGIAVPYATPDDLHYPLQWGLNQTNDCDIDAPEAWDIYKGSSSIKIGIIDGGVENWHVDLSGKVSGDAGWGWSGHGFHTAGIAAAKTNNAIGVAGVDWNAQIISQRIDNTDDVGIYQAIMDAVNSGAHVLNNSWGLTDGSGNPRYSTTVRGAFANAYKINRVAVVSMGNDNNNVPHYPAAFGQGIIAVGATNEADVRATGWSGGQGSCYGNHIDVTAPGNNIISTVPYSTSYGYYDYMSGTSMSAPFVTGLASLLKGYNSSLSNDDIEQIIRISADDKGPAGWDQEYGTGRINARRALEMLGPNYCLNQWSASGGYQFSETGVMDYQFYGVSGLTDGTTYWAKRSEVRVSVSFPANFTAVPLMWGRGVGSNGFSSANANFGLPYCEVVPGTQTATGCQLRTYIYHVYVKPTGQEVGWFPYSNPASAVFQYTVLGPYLAPTSATISGYYDPNATAKGPIGYTFLNWGCTKGTYPVTYTLQVKEPY</sequence>
<reference evidence="9" key="1">
    <citation type="submission" date="2020-07" db="EMBL/GenBank/DDBJ databases">
        <title>Huge and variable diversity of episymbiotic CPR bacteria and DPANN archaea in groundwater ecosystems.</title>
        <authorList>
            <person name="He C.Y."/>
            <person name="Keren R."/>
            <person name="Whittaker M."/>
            <person name="Farag I.F."/>
            <person name="Doudna J."/>
            <person name="Cate J.H.D."/>
            <person name="Banfield J.F."/>
        </authorList>
    </citation>
    <scope>NUCLEOTIDE SEQUENCE</scope>
    <source>
        <strain evidence="9">NC_groundwater_1520_Pr4_B-0.1um_53_5</strain>
    </source>
</reference>
<dbReference type="InterPro" id="IPR036852">
    <property type="entry name" value="Peptidase_S8/S53_dom_sf"/>
</dbReference>
<dbReference type="Gene3D" id="3.40.50.200">
    <property type="entry name" value="Peptidase S8/S53 domain"/>
    <property type="match status" value="1"/>
</dbReference>
<dbReference type="PANTHER" id="PTHR43806:SF11">
    <property type="entry name" value="CEREVISIN-RELATED"/>
    <property type="match status" value="1"/>
</dbReference>
<gene>
    <name evidence="9" type="ORF">HY768_05745</name>
</gene>
<feature type="active site" description="Charge relay system" evidence="5">
    <location>
        <position position="207"/>
    </location>
</feature>
<evidence type="ECO:0000259" key="7">
    <source>
        <dbReference type="Pfam" id="PF00082"/>
    </source>
</evidence>
<evidence type="ECO:0000259" key="8">
    <source>
        <dbReference type="Pfam" id="PF22148"/>
    </source>
</evidence>
<evidence type="ECO:0000313" key="10">
    <source>
        <dbReference type="Proteomes" id="UP000736328"/>
    </source>
</evidence>
<keyword evidence="4 5" id="KW-0720">Serine protease</keyword>
<dbReference type="EMBL" id="JACQXR010000075">
    <property type="protein sequence ID" value="MBI4726711.1"/>
    <property type="molecule type" value="Genomic_DNA"/>
</dbReference>
<comment type="similarity">
    <text evidence="1 5">Belongs to the peptidase S8 family.</text>
</comment>
<dbReference type="PANTHER" id="PTHR43806">
    <property type="entry name" value="PEPTIDASE S8"/>
    <property type="match status" value="1"/>
</dbReference>
<dbReference type="SUPFAM" id="SSF52743">
    <property type="entry name" value="Subtilisin-like"/>
    <property type="match status" value="1"/>
</dbReference>
<dbReference type="Pfam" id="PF00082">
    <property type="entry name" value="Peptidase_S8"/>
    <property type="match status" value="1"/>
</dbReference>
<comment type="caution">
    <text evidence="9">The sequence shown here is derived from an EMBL/GenBank/DDBJ whole genome shotgun (WGS) entry which is preliminary data.</text>
</comment>
<evidence type="ECO:0000256" key="1">
    <source>
        <dbReference type="ARBA" id="ARBA00011073"/>
    </source>
</evidence>
<evidence type="ECO:0000256" key="2">
    <source>
        <dbReference type="ARBA" id="ARBA00022670"/>
    </source>
</evidence>
<dbReference type="Proteomes" id="UP000736328">
    <property type="component" value="Unassembled WGS sequence"/>
</dbReference>
<keyword evidence="6" id="KW-0732">Signal</keyword>
<dbReference type="PROSITE" id="PS00138">
    <property type="entry name" value="SUBTILASE_SER"/>
    <property type="match status" value="1"/>
</dbReference>
<dbReference type="InterPro" id="IPR023828">
    <property type="entry name" value="Peptidase_S8_Ser-AS"/>
</dbReference>
<feature type="signal peptide" evidence="6">
    <location>
        <begin position="1"/>
        <end position="20"/>
    </location>
</feature>
<feature type="domain" description="Fervidolysin-like N-terminal prodomain" evidence="8">
    <location>
        <begin position="84"/>
        <end position="133"/>
    </location>
</feature>
<dbReference type="InterPro" id="IPR050131">
    <property type="entry name" value="Peptidase_S8_subtilisin-like"/>
</dbReference>
<protein>
    <submittedName>
        <fullName evidence="9">S8 family serine peptidase</fullName>
    </submittedName>
</protein>
<dbReference type="InterPro" id="IPR015500">
    <property type="entry name" value="Peptidase_S8_subtilisin-rel"/>
</dbReference>
<dbReference type="AlphaFoldDB" id="A0A933MKS2"/>
<dbReference type="InterPro" id="IPR000209">
    <property type="entry name" value="Peptidase_S8/S53_dom"/>
</dbReference>